<dbReference type="OrthoDB" id="9785375at2"/>
<gene>
    <name evidence="1" type="ORF">HMPREF1534_03322</name>
</gene>
<dbReference type="InterPro" id="IPR029044">
    <property type="entry name" value="Nucleotide-diphossugar_trans"/>
</dbReference>
<sequence>MMLAPILLFVYNRPAHAKRAIEALLHNTLAAESELFIYSDAARSPEDCKSVNEVRSFIHSVNGFKKVHIIEREKNYGLARSIIDGVTTQVNAYGRTIVLEDDLVTAPYFLQFMNSALEMYKDEPRIGHIQACDFTQDPSLPDTFLIKWTGSWGWATWDRAWKYFNPDGKALLNELEKRKLTYTFDFNGKYGYTRMLRRQTEGKNNSWAIRWNASLFLKDILSLNVGKSLIQNNGFDGSGTNCGGGNLYASNLYMKELPLVPITPVVENLQARQAYVNYYARTNSFMAKAIRRIKRTLKGDFGA</sequence>
<dbReference type="SUPFAM" id="SSF53448">
    <property type="entry name" value="Nucleotide-diphospho-sugar transferases"/>
    <property type="match status" value="1"/>
</dbReference>
<dbReference type="RefSeq" id="WP_005943847.1">
    <property type="nucleotide sequence ID" value="NZ_KB890331.1"/>
</dbReference>
<keyword evidence="2" id="KW-1185">Reference proteome</keyword>
<dbReference type="Gene3D" id="3.90.550.10">
    <property type="entry name" value="Spore Coat Polysaccharide Biosynthesis Protein SpsA, Chain A"/>
    <property type="match status" value="1"/>
</dbReference>
<dbReference type="EMBL" id="AQHY01000039">
    <property type="protein sequence ID" value="EOA52671.1"/>
    <property type="molecule type" value="Genomic_DNA"/>
</dbReference>
<evidence type="ECO:0000313" key="1">
    <source>
        <dbReference type="EMBL" id="EOA52671.1"/>
    </source>
</evidence>
<dbReference type="PATRIC" id="fig|1121098.3.peg.3369"/>
<proteinExistence type="predicted"/>
<organism evidence="1 2">
    <name type="scientific">Phocaeicola massiliensis B84634 = Timone 84634 = DSM 17679 = JCM 13223</name>
    <dbReference type="NCBI Taxonomy" id="1121098"/>
    <lineage>
        <taxon>Bacteria</taxon>
        <taxon>Pseudomonadati</taxon>
        <taxon>Bacteroidota</taxon>
        <taxon>Bacteroidia</taxon>
        <taxon>Bacteroidales</taxon>
        <taxon>Bacteroidaceae</taxon>
        <taxon>Phocaeicola</taxon>
    </lineage>
</organism>
<comment type="caution">
    <text evidence="1">The sequence shown here is derived from an EMBL/GenBank/DDBJ whole genome shotgun (WGS) entry which is preliminary data.</text>
</comment>
<dbReference type="Proteomes" id="UP000017831">
    <property type="component" value="Unassembled WGS sequence"/>
</dbReference>
<name>U6RAA7_9BACT</name>
<dbReference type="STRING" id="1121098.HMPREF1534_03322"/>
<evidence type="ECO:0000313" key="2">
    <source>
        <dbReference type="Proteomes" id="UP000017831"/>
    </source>
</evidence>
<accession>U6RAA7</accession>
<protein>
    <submittedName>
        <fullName evidence="1">Uncharacterized protein</fullName>
    </submittedName>
</protein>
<dbReference type="eggNOG" id="COG1216">
    <property type="taxonomic scope" value="Bacteria"/>
</dbReference>
<dbReference type="GeneID" id="60060826"/>
<reference evidence="1 2" key="1">
    <citation type="submission" date="2013-04" db="EMBL/GenBank/DDBJ databases">
        <title>The Genome Sequence of Bacteroides massiliensis DSM 17679.</title>
        <authorList>
            <consortium name="The Broad Institute Genomics Platform"/>
            <person name="Earl A."/>
            <person name="Ward D."/>
            <person name="Feldgarden M."/>
            <person name="Gevers D."/>
            <person name="Martens E."/>
            <person name="Fenner L."/>
            <person name="Roux V."/>
            <person name="Mallet M.N."/>
            <person name="Raoult D."/>
            <person name="Walker B."/>
            <person name="Young S."/>
            <person name="Zeng Q."/>
            <person name="Gargeya S."/>
            <person name="Fitzgerald M."/>
            <person name="Haas B."/>
            <person name="Abouelleil A."/>
            <person name="Allen A.W."/>
            <person name="Alvarado L."/>
            <person name="Arachchi H.M."/>
            <person name="Berlin A.M."/>
            <person name="Chapman S.B."/>
            <person name="Gainer-Dewar J."/>
            <person name="Goldberg J."/>
            <person name="Griggs A."/>
            <person name="Gujja S."/>
            <person name="Hansen M."/>
            <person name="Howarth C."/>
            <person name="Imamovic A."/>
            <person name="Ireland A."/>
            <person name="Larimer J."/>
            <person name="McCowan C."/>
            <person name="Murphy C."/>
            <person name="Pearson M."/>
            <person name="Poon T.W."/>
            <person name="Priest M."/>
            <person name="Roberts A."/>
            <person name="Saif S."/>
            <person name="Shea T."/>
            <person name="Sisk P."/>
            <person name="Sykes S."/>
            <person name="Wortman J."/>
            <person name="Nusbaum C."/>
            <person name="Birren B."/>
        </authorList>
    </citation>
    <scope>NUCLEOTIDE SEQUENCE [LARGE SCALE GENOMIC DNA]</scope>
    <source>
        <strain evidence="2">B84634 / Timone 84634 / DSM 17679 / JCM 13223</strain>
    </source>
</reference>
<dbReference type="AlphaFoldDB" id="U6RAA7"/>
<dbReference type="HOGENOM" id="CLU_054735_1_0_10"/>